<name>A0A8J8MPX6_9FIRM</name>
<evidence type="ECO:0000313" key="2">
    <source>
        <dbReference type="EMBL" id="QUI25401.1"/>
    </source>
</evidence>
<gene>
    <name evidence="2" type="ORF">HZI73_25250</name>
</gene>
<feature type="chain" id="PRO_5035172145" evidence="1">
    <location>
        <begin position="26"/>
        <end position="224"/>
    </location>
</feature>
<sequence length="224" mass="25327">MKKNILMLILIISLFLSMGNLSVTANDVTSIKVEREVEREKALEKLYERQEKSGYYKLVEGEKSNSYEEVDLTLLSDSELQGIVDDLNSKSKLITCTVYPTKESMLQDTNRGSSAYLMTFTPTYSYTNGLVVMQGTVKLHDGGDISSWITRIDGYVSASNVFSADDTWITGKNYLPLDTFYVYEELHLYHTSNVTMYFVDGSITVTTTNTTPGYLGIYHEADLW</sequence>
<feature type="signal peptide" evidence="1">
    <location>
        <begin position="1"/>
        <end position="25"/>
    </location>
</feature>
<dbReference type="Proteomes" id="UP000683246">
    <property type="component" value="Chromosome"/>
</dbReference>
<accession>A0A8J8MPX6</accession>
<organism evidence="2 3">
    <name type="scientific">Vallitalea pronyensis</name>
    <dbReference type="NCBI Taxonomy" id="1348613"/>
    <lineage>
        <taxon>Bacteria</taxon>
        <taxon>Bacillati</taxon>
        <taxon>Bacillota</taxon>
        <taxon>Clostridia</taxon>
        <taxon>Lachnospirales</taxon>
        <taxon>Vallitaleaceae</taxon>
        <taxon>Vallitalea</taxon>
    </lineage>
</organism>
<keyword evidence="3" id="KW-1185">Reference proteome</keyword>
<dbReference type="RefSeq" id="WP_212696105.1">
    <property type="nucleotide sequence ID" value="NZ_CP058649.1"/>
</dbReference>
<protein>
    <submittedName>
        <fullName evidence="2">Uncharacterized protein</fullName>
    </submittedName>
</protein>
<reference evidence="2" key="1">
    <citation type="submission" date="2020-07" db="EMBL/GenBank/DDBJ databases">
        <title>Vallitalea pronyensis genome.</title>
        <authorList>
            <person name="Postec A."/>
        </authorList>
    </citation>
    <scope>NUCLEOTIDE SEQUENCE</scope>
    <source>
        <strain evidence="2">FatNI3</strain>
    </source>
</reference>
<evidence type="ECO:0000313" key="3">
    <source>
        <dbReference type="Proteomes" id="UP000683246"/>
    </source>
</evidence>
<proteinExistence type="predicted"/>
<keyword evidence="1" id="KW-0732">Signal</keyword>
<dbReference type="AlphaFoldDB" id="A0A8J8MPX6"/>
<dbReference type="KEGG" id="vpy:HZI73_25250"/>
<dbReference type="EMBL" id="CP058649">
    <property type="protein sequence ID" value="QUI25401.1"/>
    <property type="molecule type" value="Genomic_DNA"/>
</dbReference>
<evidence type="ECO:0000256" key="1">
    <source>
        <dbReference type="SAM" id="SignalP"/>
    </source>
</evidence>